<sequence>MRTVLKAIALTALTSTIAFAMPASDYSIRVKADRNHADVTVLKDGAPVSGVPVKVVGNGTKTYVTGSKGTFMAANLFDNGRSFTFEVKDENGQVIREQRYLSSF</sequence>
<proteinExistence type="predicted"/>
<evidence type="ECO:0000313" key="3">
    <source>
        <dbReference type="Proteomes" id="UP000297753"/>
    </source>
</evidence>
<protein>
    <submittedName>
        <fullName evidence="2">Uncharacterized protein</fullName>
    </submittedName>
</protein>
<dbReference type="OrthoDB" id="5901679at2"/>
<dbReference type="EMBL" id="SATR01000005">
    <property type="protein sequence ID" value="TFH92678.1"/>
    <property type="molecule type" value="Genomic_DNA"/>
</dbReference>
<dbReference type="AlphaFoldDB" id="A0A4Y8WK64"/>
<comment type="caution">
    <text evidence="2">The sequence shown here is derived from an EMBL/GenBank/DDBJ whole genome shotgun (WGS) entry which is preliminary data.</text>
</comment>
<feature type="signal peptide" evidence="1">
    <location>
        <begin position="1"/>
        <end position="20"/>
    </location>
</feature>
<organism evidence="2 3">
    <name type="scientific">Vibrio ouci</name>
    <dbReference type="NCBI Taxonomy" id="2499078"/>
    <lineage>
        <taxon>Bacteria</taxon>
        <taxon>Pseudomonadati</taxon>
        <taxon>Pseudomonadota</taxon>
        <taxon>Gammaproteobacteria</taxon>
        <taxon>Vibrionales</taxon>
        <taxon>Vibrionaceae</taxon>
        <taxon>Vibrio</taxon>
    </lineage>
</organism>
<evidence type="ECO:0000256" key="1">
    <source>
        <dbReference type="SAM" id="SignalP"/>
    </source>
</evidence>
<name>A0A4Y8WK64_9VIBR</name>
<dbReference type="RefSeq" id="WP_134834603.1">
    <property type="nucleotide sequence ID" value="NZ_SATR01000005.1"/>
</dbReference>
<evidence type="ECO:0000313" key="2">
    <source>
        <dbReference type="EMBL" id="TFH92678.1"/>
    </source>
</evidence>
<gene>
    <name evidence="2" type="ORF">ELS82_05665</name>
</gene>
<keyword evidence="3" id="KW-1185">Reference proteome</keyword>
<feature type="chain" id="PRO_5021216860" evidence="1">
    <location>
        <begin position="21"/>
        <end position="104"/>
    </location>
</feature>
<keyword evidence="1" id="KW-0732">Signal</keyword>
<reference evidence="2 3" key="1">
    <citation type="submission" date="2019-01" db="EMBL/GenBank/DDBJ databases">
        <title>Vibrio BEI176 sp. nov, a marine bacterium isolated from China: eastern marignal seas.</title>
        <authorList>
            <person name="Li B."/>
        </authorList>
    </citation>
    <scope>NUCLEOTIDE SEQUENCE [LARGE SCALE GENOMIC DNA]</scope>
    <source>
        <strain evidence="2 3">BEI176</strain>
    </source>
</reference>
<dbReference type="Proteomes" id="UP000297753">
    <property type="component" value="Unassembled WGS sequence"/>
</dbReference>
<accession>A0A4Y8WK64</accession>